<keyword evidence="3" id="KW-1185">Reference proteome</keyword>
<evidence type="ECO:0000313" key="2">
    <source>
        <dbReference type="EMBL" id="ANZ52332.1"/>
    </source>
</evidence>
<name>A0A1B2IHN2_9CAUD</name>
<protein>
    <recommendedName>
        <fullName evidence="1">DUF7172 domain-containing protein</fullName>
    </recommendedName>
</protein>
<dbReference type="Proteomes" id="UP000230274">
    <property type="component" value="Segment"/>
</dbReference>
<evidence type="ECO:0000313" key="3">
    <source>
        <dbReference type="Proteomes" id="UP000230274"/>
    </source>
</evidence>
<organism evidence="2 3">
    <name type="scientific">Mycobacterium phage Laurie</name>
    <dbReference type="NCBI Taxonomy" id="1874015"/>
    <lineage>
        <taxon>Viruses</taxon>
        <taxon>Duplodnaviria</taxon>
        <taxon>Heunggongvirae</taxon>
        <taxon>Uroviricota</taxon>
        <taxon>Caudoviricetes</taxon>
        <taxon>Bclasvirinae</taxon>
        <taxon>Rosebushvirus</taxon>
        <taxon>Rosebushvirus laurie</taxon>
    </lineage>
</organism>
<dbReference type="EMBL" id="KX443696">
    <property type="protein sequence ID" value="ANZ52332.1"/>
    <property type="molecule type" value="Genomic_DNA"/>
</dbReference>
<feature type="domain" description="DUF7172" evidence="1">
    <location>
        <begin position="7"/>
        <end position="201"/>
    </location>
</feature>
<dbReference type="InterPro" id="IPR055596">
    <property type="entry name" value="DUF7172"/>
</dbReference>
<evidence type="ECO:0000259" key="1">
    <source>
        <dbReference type="Pfam" id="PF23787"/>
    </source>
</evidence>
<reference evidence="2 3" key="1">
    <citation type="submission" date="2016-06" db="EMBL/GenBank/DDBJ databases">
        <authorList>
            <person name="Ascolillo A."/>
            <person name="Katon D."/>
            <person name="Smith D.L."/>
            <person name="Williams T."/>
            <person name="Zegers G."/>
            <person name="Page S.T."/>
            <person name="Bradley K.W."/>
            <person name="Asai D.J."/>
            <person name="Bowman C.A."/>
            <person name="Russell D.A."/>
            <person name="Pope W.H."/>
            <person name="Jacobs-Sera D."/>
            <person name="Hendrix R.W."/>
            <person name="Hatfull G.F."/>
        </authorList>
    </citation>
    <scope>NUCLEOTIDE SEQUENCE [LARGE SCALE GENOMIC DNA]</scope>
</reference>
<dbReference type="Pfam" id="PF23787">
    <property type="entry name" value="DUF7172"/>
    <property type="match status" value="1"/>
</dbReference>
<gene>
    <name evidence="2" type="ORF">SEA_LAURIE_38</name>
</gene>
<proteinExistence type="predicted"/>
<accession>A0A1B2IHN2</accession>
<sequence length="438" mass="46556">MTHPDHFAVVGDALAPQPWMQLRSVATAETAGVAKSYEVSGGLAKNEAVLSLSTRWTNNSPVPQWVYGMVSNEGNAVYLQARSRAYLLERHGFVVDEDPGATVTMVDVSKCGTGFDIGKAGTLSLGTAFGISEYRAHSGTYPLMPQMTGMTLVAPGETFQARVELRFVSEYWEATTIDGGETGSESGYVAGGYRIDLFAVPALTPPGPRPVPTLVGGGSVSYDTQTSSTTEVEVPEDVEEGDMLVAVVGNQLGLAGGIAPVEAGWTRLLVVNDGQFGFADAHLKVYVRRAGSDEPDTYSFTNNLLAQQIACLFAVRDAAENVEEGWRAASALRRQFWERADGHVAPSIDARGQLLVCVSYFAKPLLAPDITQTPPEDMSELVDIAKSASSMAIAYLESPPQPTGERAFTLSQEPLGVLGSLPNRTITATILIPGAYGA</sequence>